<keyword evidence="1" id="KW-0732">Signal</keyword>
<proteinExistence type="predicted"/>
<protein>
    <submittedName>
        <fullName evidence="2">Signal peptide-containing protein</fullName>
    </submittedName>
</protein>
<feature type="signal peptide" evidence="1">
    <location>
        <begin position="1"/>
        <end position="18"/>
    </location>
</feature>
<gene>
    <name evidence="2" type="ORF">BEWA_003430</name>
</gene>
<organism evidence="2 3">
    <name type="scientific">Theileria equi strain WA</name>
    <dbReference type="NCBI Taxonomy" id="1537102"/>
    <lineage>
        <taxon>Eukaryota</taxon>
        <taxon>Sar</taxon>
        <taxon>Alveolata</taxon>
        <taxon>Apicomplexa</taxon>
        <taxon>Aconoidasida</taxon>
        <taxon>Piroplasmida</taxon>
        <taxon>Theileriidae</taxon>
        <taxon>Theileria</taxon>
    </lineage>
</organism>
<accession>L0AZF7</accession>
<name>L0AZF7_THEEQ</name>
<dbReference type="Proteomes" id="UP000031512">
    <property type="component" value="Chromosome 3"/>
</dbReference>
<dbReference type="AlphaFoldDB" id="L0AZF7"/>
<dbReference type="KEGG" id="beq:BEWA_003430"/>
<dbReference type="RefSeq" id="XP_004830601.1">
    <property type="nucleotide sequence ID" value="XM_004830544.1"/>
</dbReference>
<keyword evidence="3" id="KW-1185">Reference proteome</keyword>
<dbReference type="OrthoDB" id="363084at2759"/>
<dbReference type="VEuPathDB" id="PiroplasmaDB:BEWA_003430"/>
<dbReference type="EMBL" id="CP001670">
    <property type="protein sequence ID" value="AFZ80935.1"/>
    <property type="molecule type" value="Genomic_DNA"/>
</dbReference>
<reference evidence="2 3" key="1">
    <citation type="journal article" date="2012" name="BMC Genomics">
        <title>Comparative genomic analysis and phylogenetic position of Theileria equi.</title>
        <authorList>
            <person name="Kappmeyer L.S."/>
            <person name="Thiagarajan M."/>
            <person name="Herndon D.R."/>
            <person name="Ramsay J.D."/>
            <person name="Caler E."/>
            <person name="Djikeng A."/>
            <person name="Gillespie J.J."/>
            <person name="Lau A.O."/>
            <person name="Roalson E.H."/>
            <person name="Silva J.C."/>
            <person name="Silva M.G."/>
            <person name="Suarez C.E."/>
            <person name="Ueti M.W."/>
            <person name="Nene V.M."/>
            <person name="Mealey R.H."/>
            <person name="Knowles D.P."/>
            <person name="Brayton K.A."/>
        </authorList>
    </citation>
    <scope>NUCLEOTIDE SEQUENCE [LARGE SCALE GENOMIC DNA]</scope>
    <source>
        <strain evidence="2 3">WA</strain>
    </source>
</reference>
<dbReference type="Pfam" id="PF04385">
    <property type="entry name" value="FAINT"/>
    <property type="match status" value="1"/>
</dbReference>
<dbReference type="GeneID" id="15805251"/>
<evidence type="ECO:0000313" key="2">
    <source>
        <dbReference type="EMBL" id="AFZ80935.1"/>
    </source>
</evidence>
<sequence length="168" mass="18329">MKVLAVLWTLCLVRFCSAIWCCGKSKTSDDDNGVYGGSAENLRSPPTPVTTIPNTLDLAKPNESKVKVYKDSKNGVEHTTYDPKRGSNITSVVDGEAKLCAIPGGEKLLSAEVSSNGESSLLLVSSAARGRVSKRHFEKLGGQWKNVTEEHYSRKLNALERRFLSEAK</sequence>
<evidence type="ECO:0000313" key="3">
    <source>
        <dbReference type="Proteomes" id="UP000031512"/>
    </source>
</evidence>
<feature type="chain" id="PRO_5003939389" evidence="1">
    <location>
        <begin position="19"/>
        <end position="168"/>
    </location>
</feature>
<dbReference type="InterPro" id="IPR007480">
    <property type="entry name" value="DUF529"/>
</dbReference>
<evidence type="ECO:0000256" key="1">
    <source>
        <dbReference type="SAM" id="SignalP"/>
    </source>
</evidence>